<dbReference type="AlphaFoldDB" id="A0A5B9W5U0"/>
<evidence type="ECO:0000256" key="1">
    <source>
        <dbReference type="ARBA" id="ARBA00022729"/>
    </source>
</evidence>
<dbReference type="PANTHER" id="PTHR44103:SF1">
    <property type="entry name" value="PROPROTEIN CONVERTASE P"/>
    <property type="match status" value="1"/>
</dbReference>
<proteinExistence type="predicted"/>
<dbReference type="KEGG" id="agv:OJF2_38910"/>
<dbReference type="SUPFAM" id="SSF69318">
    <property type="entry name" value="Integrin alpha N-terminal domain"/>
    <property type="match status" value="1"/>
</dbReference>
<sequence length="410" mass="43224">MRHPRPSPIIAWAGVLLALATPHRDARGDEPRVVRQVIDPDFPDAYQVEVADVNGDGRPDVVALGGSTCAWYENPSWRKRIIATGSQSPGVISSATADLDGDGRAEVALAYDFEMTKPARGKLLLASQGPGPDAPWKLAPVGDFPSIHRLRWGDVDGDGRPDLVVAPIFGPGSKPPRYEGAGTVELLRNGGGTELARWPVVHLLSSPVIHAIEVKPLPGLAGRSAVLVASNEGVSIVDSLITDGTSVTFVPRRLVEGFAGEAPRRGCSEVHLGGLGAGRGGSAFLATVEPWHGGEVAVYPGPEAGAKAGSPEFGERTVIDDTLDDGHALWVADTDGDGDSEILAGHRGKGHRVSLYDYDRASRSWKRTVLDRGVAAQDLRGGDLDGDGMPDVVAAGGSTHNVVRYRFVRP</sequence>
<keyword evidence="1" id="KW-0732">Signal</keyword>
<dbReference type="InterPro" id="IPR028994">
    <property type="entry name" value="Integrin_alpha_N"/>
</dbReference>
<dbReference type="EMBL" id="CP042997">
    <property type="protein sequence ID" value="QEH35340.1"/>
    <property type="molecule type" value="Genomic_DNA"/>
</dbReference>
<gene>
    <name evidence="2" type="ORF">OJF2_38910</name>
</gene>
<protein>
    <submittedName>
        <fullName evidence="2">FG-GAP repeat protein</fullName>
    </submittedName>
</protein>
<dbReference type="PANTHER" id="PTHR44103">
    <property type="entry name" value="PROPROTEIN CONVERTASE P"/>
    <property type="match status" value="1"/>
</dbReference>
<dbReference type="Pfam" id="PF13517">
    <property type="entry name" value="FG-GAP_3"/>
    <property type="match status" value="2"/>
</dbReference>
<dbReference type="Proteomes" id="UP000324233">
    <property type="component" value="Chromosome"/>
</dbReference>
<keyword evidence="3" id="KW-1185">Reference proteome</keyword>
<accession>A0A5B9W5U0</accession>
<evidence type="ECO:0000313" key="2">
    <source>
        <dbReference type="EMBL" id="QEH35340.1"/>
    </source>
</evidence>
<reference evidence="2 3" key="1">
    <citation type="submission" date="2019-08" db="EMBL/GenBank/DDBJ databases">
        <title>Deep-cultivation of Planctomycetes and their phenomic and genomic characterization uncovers novel biology.</title>
        <authorList>
            <person name="Wiegand S."/>
            <person name="Jogler M."/>
            <person name="Boedeker C."/>
            <person name="Pinto D."/>
            <person name="Vollmers J."/>
            <person name="Rivas-Marin E."/>
            <person name="Kohn T."/>
            <person name="Peeters S.H."/>
            <person name="Heuer A."/>
            <person name="Rast P."/>
            <person name="Oberbeckmann S."/>
            <person name="Bunk B."/>
            <person name="Jeske O."/>
            <person name="Meyerdierks A."/>
            <person name="Storesund J.E."/>
            <person name="Kallscheuer N."/>
            <person name="Luecker S."/>
            <person name="Lage O.M."/>
            <person name="Pohl T."/>
            <person name="Merkel B.J."/>
            <person name="Hornburger P."/>
            <person name="Mueller R.-W."/>
            <person name="Bruemmer F."/>
            <person name="Labrenz M."/>
            <person name="Spormann A.M."/>
            <person name="Op den Camp H."/>
            <person name="Overmann J."/>
            <person name="Amann R."/>
            <person name="Jetten M.S.M."/>
            <person name="Mascher T."/>
            <person name="Medema M.H."/>
            <person name="Devos D.P."/>
            <person name="Kaster A.-K."/>
            <person name="Ovreas L."/>
            <person name="Rohde M."/>
            <person name="Galperin M.Y."/>
            <person name="Jogler C."/>
        </authorList>
    </citation>
    <scope>NUCLEOTIDE SEQUENCE [LARGE SCALE GENOMIC DNA]</scope>
    <source>
        <strain evidence="2 3">OJF2</strain>
    </source>
</reference>
<evidence type="ECO:0000313" key="3">
    <source>
        <dbReference type="Proteomes" id="UP000324233"/>
    </source>
</evidence>
<organism evidence="2 3">
    <name type="scientific">Aquisphaera giovannonii</name>
    <dbReference type="NCBI Taxonomy" id="406548"/>
    <lineage>
        <taxon>Bacteria</taxon>
        <taxon>Pseudomonadati</taxon>
        <taxon>Planctomycetota</taxon>
        <taxon>Planctomycetia</taxon>
        <taxon>Isosphaerales</taxon>
        <taxon>Isosphaeraceae</taxon>
        <taxon>Aquisphaera</taxon>
    </lineage>
</organism>
<dbReference type="InterPro" id="IPR013517">
    <property type="entry name" value="FG-GAP"/>
</dbReference>
<dbReference type="Gene3D" id="2.130.10.130">
    <property type="entry name" value="Integrin alpha, N-terminal"/>
    <property type="match status" value="1"/>
</dbReference>
<name>A0A5B9W5U0_9BACT</name>